<keyword evidence="4" id="KW-0479">Metal-binding</keyword>
<dbReference type="EMBL" id="UINC01076040">
    <property type="protein sequence ID" value="SVC14818.1"/>
    <property type="molecule type" value="Genomic_DNA"/>
</dbReference>
<dbReference type="EC" id="6.3.4.13" evidence="2"/>
<keyword evidence="5" id="KW-0547">Nucleotide-binding</keyword>
<evidence type="ECO:0000256" key="9">
    <source>
        <dbReference type="SAM" id="MobiDB-lite"/>
    </source>
</evidence>
<dbReference type="Pfam" id="PF02844">
    <property type="entry name" value="GARS_N"/>
    <property type="match status" value="1"/>
</dbReference>
<keyword evidence="3" id="KW-0436">Ligase</keyword>
<dbReference type="AlphaFoldDB" id="A0A382JSI9"/>
<evidence type="ECO:0000259" key="10">
    <source>
        <dbReference type="PROSITE" id="PS50975"/>
    </source>
</evidence>
<accession>A0A382JSI9</accession>
<feature type="compositionally biased region" description="Basic and acidic residues" evidence="9">
    <location>
        <begin position="213"/>
        <end position="222"/>
    </location>
</feature>
<evidence type="ECO:0000256" key="7">
    <source>
        <dbReference type="ARBA" id="ARBA00022840"/>
    </source>
</evidence>
<gene>
    <name evidence="11" type="ORF">METZ01_LOCUS267672</name>
</gene>
<evidence type="ECO:0000256" key="4">
    <source>
        <dbReference type="ARBA" id="ARBA00022723"/>
    </source>
</evidence>
<dbReference type="Gene3D" id="3.40.50.20">
    <property type="match status" value="1"/>
</dbReference>
<dbReference type="PANTHER" id="PTHR43472">
    <property type="entry name" value="PHOSPHORIBOSYLAMINE--GLYCINE LIGASE"/>
    <property type="match status" value="1"/>
</dbReference>
<evidence type="ECO:0000256" key="1">
    <source>
        <dbReference type="ARBA" id="ARBA00005174"/>
    </source>
</evidence>
<dbReference type="FunFam" id="3.40.50.20:FF:000006">
    <property type="entry name" value="Phosphoribosylamine--glycine ligase, chloroplastic"/>
    <property type="match status" value="1"/>
</dbReference>
<proteinExistence type="predicted"/>
<dbReference type="InterPro" id="IPR016185">
    <property type="entry name" value="PreATP-grasp_dom_sf"/>
</dbReference>
<evidence type="ECO:0000256" key="2">
    <source>
        <dbReference type="ARBA" id="ARBA00013255"/>
    </source>
</evidence>
<keyword evidence="7" id="KW-0067">ATP-binding</keyword>
<dbReference type="InterPro" id="IPR020561">
    <property type="entry name" value="PRibGlycinamid_synth_ATP-grasp"/>
</dbReference>
<dbReference type="GO" id="GO:0004637">
    <property type="term" value="F:phosphoribosylamine-glycine ligase activity"/>
    <property type="evidence" value="ECO:0007669"/>
    <property type="project" value="UniProtKB-EC"/>
</dbReference>
<evidence type="ECO:0000256" key="5">
    <source>
        <dbReference type="ARBA" id="ARBA00022741"/>
    </source>
</evidence>
<dbReference type="SUPFAM" id="SSF52440">
    <property type="entry name" value="PreATP-grasp domain"/>
    <property type="match status" value="1"/>
</dbReference>
<dbReference type="InterPro" id="IPR020562">
    <property type="entry name" value="PRibGlycinamide_synth_N"/>
</dbReference>
<evidence type="ECO:0000256" key="8">
    <source>
        <dbReference type="ARBA" id="ARBA00023211"/>
    </source>
</evidence>
<dbReference type="Gene3D" id="3.30.470.20">
    <property type="entry name" value="ATP-grasp fold, B domain"/>
    <property type="match status" value="1"/>
</dbReference>
<evidence type="ECO:0000313" key="11">
    <source>
        <dbReference type="EMBL" id="SVC14818.1"/>
    </source>
</evidence>
<evidence type="ECO:0000256" key="6">
    <source>
        <dbReference type="ARBA" id="ARBA00022755"/>
    </source>
</evidence>
<protein>
    <recommendedName>
        <fullName evidence="2">phosphoribosylamine--glycine ligase</fullName>
        <ecNumber evidence="2">6.3.4.13</ecNumber>
    </recommendedName>
</protein>
<feature type="domain" description="ATP-grasp" evidence="10">
    <location>
        <begin position="109"/>
        <end position="203"/>
    </location>
</feature>
<feature type="non-terminal residue" evidence="11">
    <location>
        <position position="246"/>
    </location>
</feature>
<dbReference type="PANTHER" id="PTHR43472:SF1">
    <property type="entry name" value="PHOSPHORIBOSYLAMINE--GLYCINE LIGASE, CHLOROPLASTIC"/>
    <property type="match status" value="1"/>
</dbReference>
<dbReference type="FunFam" id="3.30.1490.20:FF:000006">
    <property type="entry name" value="phosphoribosylamine--glycine ligase, chloroplastic-like"/>
    <property type="match status" value="1"/>
</dbReference>
<dbReference type="GO" id="GO:0005524">
    <property type="term" value="F:ATP binding"/>
    <property type="evidence" value="ECO:0007669"/>
    <property type="project" value="UniProtKB-KW"/>
</dbReference>
<sequence>MKVLVIGSGGREHALAWQCASFEEVQHVFVAPGNAGTSLEHKMSNIEIGSEDISELIEFAKSEAIDITIVGPEAPLVIGIVDDFRAQGLAIFGPTQLAAQLEGSKAFCKDFLHRNKIPTAFYQVFTEEESAIHYVKEKGVPIVIKADGLAAGKGVIVANTEQEAIDSIHDMLQGNLFGESGSRVVIEEFLVGEEASFIVMVDGSNILPMATSQDHKARDNGDKGPNTGGMGAYSPAPIVSEAIYKD</sequence>
<dbReference type="SUPFAM" id="SSF56059">
    <property type="entry name" value="Glutathione synthetase ATP-binding domain-like"/>
    <property type="match status" value="1"/>
</dbReference>
<name>A0A382JSI9_9ZZZZ</name>
<reference evidence="11" key="1">
    <citation type="submission" date="2018-05" db="EMBL/GenBank/DDBJ databases">
        <authorList>
            <person name="Lanie J.A."/>
            <person name="Ng W.-L."/>
            <person name="Kazmierczak K.M."/>
            <person name="Andrzejewski T.M."/>
            <person name="Davidsen T.M."/>
            <person name="Wayne K.J."/>
            <person name="Tettelin H."/>
            <person name="Glass J.I."/>
            <person name="Rusch D."/>
            <person name="Podicherti R."/>
            <person name="Tsui H.-C.T."/>
            <person name="Winkler M.E."/>
        </authorList>
    </citation>
    <scope>NUCLEOTIDE SEQUENCE</scope>
</reference>
<dbReference type="GO" id="GO:0009113">
    <property type="term" value="P:purine nucleobase biosynthetic process"/>
    <property type="evidence" value="ECO:0007669"/>
    <property type="project" value="InterPro"/>
</dbReference>
<dbReference type="GO" id="GO:0046872">
    <property type="term" value="F:metal ion binding"/>
    <property type="evidence" value="ECO:0007669"/>
    <property type="project" value="UniProtKB-KW"/>
</dbReference>
<evidence type="ECO:0000256" key="3">
    <source>
        <dbReference type="ARBA" id="ARBA00022598"/>
    </source>
</evidence>
<comment type="pathway">
    <text evidence="1">Purine metabolism; IMP biosynthesis via de novo pathway; N(1)-(5-phospho-D-ribosyl)glycinamide from 5-phospho-alpha-D-ribose 1-diphosphate: step 2/2.</text>
</comment>
<dbReference type="PROSITE" id="PS50975">
    <property type="entry name" value="ATP_GRASP"/>
    <property type="match status" value="1"/>
</dbReference>
<dbReference type="Gene3D" id="3.30.1490.20">
    <property type="entry name" value="ATP-grasp fold, A domain"/>
    <property type="match status" value="1"/>
</dbReference>
<dbReference type="InterPro" id="IPR011761">
    <property type="entry name" value="ATP-grasp"/>
</dbReference>
<keyword evidence="8" id="KW-0464">Manganese</keyword>
<dbReference type="InterPro" id="IPR013815">
    <property type="entry name" value="ATP_grasp_subdomain_1"/>
</dbReference>
<dbReference type="Pfam" id="PF01071">
    <property type="entry name" value="GARS_A"/>
    <property type="match status" value="1"/>
</dbReference>
<dbReference type="InterPro" id="IPR000115">
    <property type="entry name" value="PRibGlycinamide_synth"/>
</dbReference>
<dbReference type="NCBIfam" id="TIGR00877">
    <property type="entry name" value="purD"/>
    <property type="match status" value="1"/>
</dbReference>
<dbReference type="SMART" id="SM01209">
    <property type="entry name" value="GARS_A"/>
    <property type="match status" value="1"/>
</dbReference>
<organism evidence="11">
    <name type="scientific">marine metagenome</name>
    <dbReference type="NCBI Taxonomy" id="408172"/>
    <lineage>
        <taxon>unclassified sequences</taxon>
        <taxon>metagenomes</taxon>
        <taxon>ecological metagenomes</taxon>
    </lineage>
</organism>
<keyword evidence="6" id="KW-0658">Purine biosynthesis</keyword>
<dbReference type="GO" id="GO:0006164">
    <property type="term" value="P:purine nucleotide biosynthetic process"/>
    <property type="evidence" value="ECO:0007669"/>
    <property type="project" value="UniProtKB-KW"/>
</dbReference>
<feature type="region of interest" description="Disordered" evidence="9">
    <location>
        <begin position="213"/>
        <end position="234"/>
    </location>
</feature>